<name>A0A4V2GAN0_9MICO</name>
<gene>
    <name evidence="1" type="ORF">EV379_1227</name>
</gene>
<protein>
    <submittedName>
        <fullName evidence="1">Uncharacterized protein</fullName>
    </submittedName>
</protein>
<dbReference type="AlphaFoldDB" id="A0A4V2GAN0"/>
<evidence type="ECO:0000313" key="2">
    <source>
        <dbReference type="Proteomes" id="UP000291483"/>
    </source>
</evidence>
<organism evidence="1 2">
    <name type="scientific">Microterricola gilva</name>
    <dbReference type="NCBI Taxonomy" id="393267"/>
    <lineage>
        <taxon>Bacteria</taxon>
        <taxon>Bacillati</taxon>
        <taxon>Actinomycetota</taxon>
        <taxon>Actinomycetes</taxon>
        <taxon>Micrococcales</taxon>
        <taxon>Microbacteriaceae</taxon>
        <taxon>Microterricola</taxon>
    </lineage>
</organism>
<comment type="caution">
    <text evidence="1">The sequence shown here is derived from an EMBL/GenBank/DDBJ whole genome shotgun (WGS) entry which is preliminary data.</text>
</comment>
<sequence length="106" mass="11669">MKNDNEKLIEKAFDALCKQQPLSSITRSDIQVWLELFESCGAHLSAQEAARFKPRPFTDEEMNHPAMTAVFAQEAATEVEPTPELPGFDGTHAALDALGIRGQAQL</sequence>
<proteinExistence type="predicted"/>
<accession>A0A4V2GAN0</accession>
<dbReference type="EMBL" id="SHLC01000001">
    <property type="protein sequence ID" value="RZU64916.1"/>
    <property type="molecule type" value="Genomic_DNA"/>
</dbReference>
<evidence type="ECO:0000313" key="1">
    <source>
        <dbReference type="EMBL" id="RZU64916.1"/>
    </source>
</evidence>
<dbReference type="Proteomes" id="UP000291483">
    <property type="component" value="Unassembled WGS sequence"/>
</dbReference>
<dbReference type="RefSeq" id="WP_130505343.1">
    <property type="nucleotide sequence ID" value="NZ_SHLC01000001.1"/>
</dbReference>
<reference evidence="1 2" key="1">
    <citation type="submission" date="2019-02" db="EMBL/GenBank/DDBJ databases">
        <title>Sequencing the genomes of 1000 actinobacteria strains.</title>
        <authorList>
            <person name="Klenk H.-P."/>
        </authorList>
    </citation>
    <scope>NUCLEOTIDE SEQUENCE [LARGE SCALE GENOMIC DNA]</scope>
    <source>
        <strain evidence="1 2">DSM 18319</strain>
    </source>
</reference>
<keyword evidence="2" id="KW-1185">Reference proteome</keyword>